<protein>
    <submittedName>
        <fullName evidence="1">Uncharacterized protein</fullName>
    </submittedName>
</protein>
<organism evidence="1 2">
    <name type="scientific">Blastopirellula marina DSM 3645</name>
    <dbReference type="NCBI Taxonomy" id="314230"/>
    <lineage>
        <taxon>Bacteria</taxon>
        <taxon>Pseudomonadati</taxon>
        <taxon>Planctomycetota</taxon>
        <taxon>Planctomycetia</taxon>
        <taxon>Pirellulales</taxon>
        <taxon>Pirellulaceae</taxon>
        <taxon>Blastopirellula</taxon>
    </lineage>
</organism>
<accession>A3ZVY9</accession>
<comment type="caution">
    <text evidence="1">The sequence shown here is derived from an EMBL/GenBank/DDBJ whole genome shotgun (WGS) entry which is preliminary data.</text>
</comment>
<dbReference type="EMBL" id="AANZ01000014">
    <property type="protein sequence ID" value="EAQ79485.1"/>
    <property type="molecule type" value="Genomic_DNA"/>
</dbReference>
<dbReference type="STRING" id="314230.DSM3645_03378"/>
<dbReference type="AlphaFoldDB" id="A3ZVY9"/>
<gene>
    <name evidence="1" type="ORF">DSM3645_03378</name>
</gene>
<reference evidence="1 2" key="1">
    <citation type="submission" date="2006-02" db="EMBL/GenBank/DDBJ databases">
        <authorList>
            <person name="Amann R."/>
            <person name="Ferriera S."/>
            <person name="Johnson J."/>
            <person name="Kravitz S."/>
            <person name="Halpern A."/>
            <person name="Remington K."/>
            <person name="Beeson K."/>
            <person name="Tran B."/>
            <person name="Rogers Y.-H."/>
            <person name="Friedman R."/>
            <person name="Venter J.C."/>
        </authorList>
    </citation>
    <scope>NUCLEOTIDE SEQUENCE [LARGE SCALE GENOMIC DNA]</scope>
    <source>
        <strain evidence="1 2">DSM 3645</strain>
    </source>
</reference>
<sequence length="29" mass="3116">MTIATPCLESAKGSMSVCLFVGDMFLLIH</sequence>
<evidence type="ECO:0000313" key="2">
    <source>
        <dbReference type="Proteomes" id="UP000004358"/>
    </source>
</evidence>
<dbReference type="Proteomes" id="UP000004358">
    <property type="component" value="Unassembled WGS sequence"/>
</dbReference>
<dbReference type="HOGENOM" id="CLU_3408817_0_0_0"/>
<proteinExistence type="predicted"/>
<evidence type="ECO:0000313" key="1">
    <source>
        <dbReference type="EMBL" id="EAQ79485.1"/>
    </source>
</evidence>
<name>A3ZVY9_9BACT</name>